<comment type="similarity">
    <text evidence="10">Belongs to the MntA antitoxin family.</text>
</comment>
<dbReference type="InterPro" id="IPR043519">
    <property type="entry name" value="NT_sf"/>
</dbReference>
<comment type="catalytic activity">
    <reaction evidence="12">
        <text>L-tyrosyl-[protein] + ATP = O-(5'-adenylyl)-L-tyrosyl-[protein] + diphosphate</text>
        <dbReference type="Rhea" id="RHEA:54288"/>
        <dbReference type="Rhea" id="RHEA-COMP:10136"/>
        <dbReference type="Rhea" id="RHEA-COMP:13846"/>
        <dbReference type="ChEBI" id="CHEBI:30616"/>
        <dbReference type="ChEBI" id="CHEBI:33019"/>
        <dbReference type="ChEBI" id="CHEBI:46858"/>
        <dbReference type="ChEBI" id="CHEBI:83624"/>
        <dbReference type="EC" id="2.7.7.108"/>
    </reaction>
</comment>
<feature type="domain" description="Polymerase nucleotidyl transferase" evidence="13">
    <location>
        <begin position="25"/>
        <end position="105"/>
    </location>
</feature>
<evidence type="ECO:0000256" key="6">
    <source>
        <dbReference type="ARBA" id="ARBA00022741"/>
    </source>
</evidence>
<evidence type="ECO:0000256" key="4">
    <source>
        <dbReference type="ARBA" id="ARBA00022695"/>
    </source>
</evidence>
<evidence type="ECO:0000256" key="1">
    <source>
        <dbReference type="ARBA" id="ARBA00001946"/>
    </source>
</evidence>
<dbReference type="STRING" id="456442.Mboo_0374"/>
<dbReference type="eggNOG" id="arCOG01206">
    <property type="taxonomic scope" value="Archaea"/>
</dbReference>
<evidence type="ECO:0000256" key="2">
    <source>
        <dbReference type="ARBA" id="ARBA00022649"/>
    </source>
</evidence>
<evidence type="ECO:0000256" key="10">
    <source>
        <dbReference type="ARBA" id="ARBA00038276"/>
    </source>
</evidence>
<comment type="catalytic activity">
    <reaction evidence="11">
        <text>O-(5'-adenylyl)-L-tyrosyl-[protein] + ATP = O-[5'-(adenylyl-(5'-&gt;3')-adenylyl)]-L-tyrosyl-[protein] + diphosphate</text>
        <dbReference type="Rhea" id="RHEA:66528"/>
        <dbReference type="Rhea" id="RHEA-COMP:13846"/>
        <dbReference type="Rhea" id="RHEA-COMP:17046"/>
        <dbReference type="ChEBI" id="CHEBI:30616"/>
        <dbReference type="ChEBI" id="CHEBI:33019"/>
        <dbReference type="ChEBI" id="CHEBI:83624"/>
        <dbReference type="ChEBI" id="CHEBI:167160"/>
    </reaction>
</comment>
<keyword evidence="15" id="KW-1185">Reference proteome</keyword>
<dbReference type="InterPro" id="IPR052038">
    <property type="entry name" value="Type-VII_TA_antitoxin"/>
</dbReference>
<organism evidence="14 15">
    <name type="scientific">Methanoregula boonei (strain DSM 21154 / JCM 14090 / 6A8)</name>
    <dbReference type="NCBI Taxonomy" id="456442"/>
    <lineage>
        <taxon>Archaea</taxon>
        <taxon>Methanobacteriati</taxon>
        <taxon>Methanobacteriota</taxon>
        <taxon>Stenosarchaea group</taxon>
        <taxon>Methanomicrobia</taxon>
        <taxon>Methanomicrobiales</taxon>
        <taxon>Methanoregulaceae</taxon>
        <taxon>Methanoregula</taxon>
    </lineage>
</organism>
<dbReference type="GO" id="GO:0046872">
    <property type="term" value="F:metal ion binding"/>
    <property type="evidence" value="ECO:0007669"/>
    <property type="project" value="UniProtKB-KW"/>
</dbReference>
<dbReference type="AlphaFoldDB" id="A7I583"/>
<dbReference type="GO" id="GO:0070733">
    <property type="term" value="F:AMPylase activity"/>
    <property type="evidence" value="ECO:0007669"/>
    <property type="project" value="UniProtKB-EC"/>
</dbReference>
<evidence type="ECO:0000259" key="13">
    <source>
        <dbReference type="Pfam" id="PF01909"/>
    </source>
</evidence>
<evidence type="ECO:0000256" key="8">
    <source>
        <dbReference type="ARBA" id="ARBA00022842"/>
    </source>
</evidence>
<keyword evidence="2" id="KW-1277">Toxin-antitoxin system</keyword>
<keyword evidence="3" id="KW-0808">Transferase</keyword>
<dbReference type="Pfam" id="PF01909">
    <property type="entry name" value="NTP_transf_2"/>
    <property type="match status" value="1"/>
</dbReference>
<keyword evidence="5" id="KW-0479">Metal-binding</keyword>
<comment type="cofactor">
    <cofactor evidence="1">
        <name>Mg(2+)</name>
        <dbReference type="ChEBI" id="CHEBI:18420"/>
    </cofactor>
</comment>
<dbReference type="GO" id="GO:0005524">
    <property type="term" value="F:ATP binding"/>
    <property type="evidence" value="ECO:0007669"/>
    <property type="project" value="UniProtKB-KW"/>
</dbReference>
<gene>
    <name evidence="14" type="ordered locus">Mboo_0374</name>
</gene>
<dbReference type="Proteomes" id="UP000002408">
    <property type="component" value="Chromosome"/>
</dbReference>
<evidence type="ECO:0000256" key="7">
    <source>
        <dbReference type="ARBA" id="ARBA00022840"/>
    </source>
</evidence>
<evidence type="ECO:0000256" key="12">
    <source>
        <dbReference type="ARBA" id="ARBA00048696"/>
    </source>
</evidence>
<reference evidence="15" key="1">
    <citation type="journal article" date="2015" name="Microbiology">
        <title>Genome of Methanoregula boonei 6A8 reveals adaptations to oligotrophic peatland environments.</title>
        <authorList>
            <person name="Braeuer S."/>
            <person name="Cadillo-Quiroz H."/>
            <person name="Kyrpides N."/>
            <person name="Woyke T."/>
            <person name="Goodwin L."/>
            <person name="Detter C."/>
            <person name="Podell S."/>
            <person name="Yavitt J.B."/>
            <person name="Zinder S.H."/>
        </authorList>
    </citation>
    <scope>NUCLEOTIDE SEQUENCE [LARGE SCALE GENOMIC DNA]</scope>
    <source>
        <strain evidence="15">DSM 21154 / JCM 14090 / 6A8</strain>
    </source>
</reference>
<dbReference type="Gene3D" id="3.30.460.10">
    <property type="entry name" value="Beta Polymerase, domain 2"/>
    <property type="match status" value="1"/>
</dbReference>
<name>A7I583_METB6</name>
<dbReference type="HOGENOM" id="CLU_130257_10_1_2"/>
<accession>A7I583</accession>
<protein>
    <recommendedName>
        <fullName evidence="9">protein adenylyltransferase</fullName>
        <ecNumber evidence="9">2.7.7.108</ecNumber>
    </recommendedName>
</protein>
<keyword evidence="4" id="KW-0548">Nucleotidyltransferase</keyword>
<evidence type="ECO:0000313" key="15">
    <source>
        <dbReference type="Proteomes" id="UP000002408"/>
    </source>
</evidence>
<dbReference type="PANTHER" id="PTHR33571:SF14">
    <property type="entry name" value="PROTEIN ADENYLYLTRANSFERASE MJ0435-RELATED"/>
    <property type="match status" value="1"/>
</dbReference>
<evidence type="ECO:0000256" key="11">
    <source>
        <dbReference type="ARBA" id="ARBA00047518"/>
    </source>
</evidence>
<sequence length="108" mass="12389">MVPQVIPQKKLKSPVFMRLGHAVPSLRSRFGVKRIGIFGSFARSEEKRTSDVDILVEFADGQATFDNFMQLVYFLEDLLGRKVDLLTVGSIDKYIRSRVEREVIWIEG</sequence>
<dbReference type="CDD" id="cd05403">
    <property type="entry name" value="NT_KNTase_like"/>
    <property type="match status" value="1"/>
</dbReference>
<evidence type="ECO:0000256" key="5">
    <source>
        <dbReference type="ARBA" id="ARBA00022723"/>
    </source>
</evidence>
<dbReference type="PANTHER" id="PTHR33571">
    <property type="entry name" value="SSL8005 PROTEIN"/>
    <property type="match status" value="1"/>
</dbReference>
<evidence type="ECO:0000313" key="14">
    <source>
        <dbReference type="EMBL" id="ABS54894.1"/>
    </source>
</evidence>
<proteinExistence type="inferred from homology"/>
<keyword evidence="6" id="KW-0547">Nucleotide-binding</keyword>
<evidence type="ECO:0000256" key="9">
    <source>
        <dbReference type="ARBA" id="ARBA00034531"/>
    </source>
</evidence>
<dbReference type="SUPFAM" id="SSF81301">
    <property type="entry name" value="Nucleotidyltransferase"/>
    <property type="match status" value="1"/>
</dbReference>
<keyword evidence="8" id="KW-0460">Magnesium</keyword>
<dbReference type="EMBL" id="CP000780">
    <property type="protein sequence ID" value="ABS54894.1"/>
    <property type="molecule type" value="Genomic_DNA"/>
</dbReference>
<dbReference type="EC" id="2.7.7.108" evidence="9"/>
<dbReference type="KEGG" id="mbn:Mboo_0374"/>
<evidence type="ECO:0000256" key="3">
    <source>
        <dbReference type="ARBA" id="ARBA00022679"/>
    </source>
</evidence>
<keyword evidence="7" id="KW-0067">ATP-binding</keyword>
<dbReference type="InterPro" id="IPR002934">
    <property type="entry name" value="Polymerase_NTP_transf_dom"/>
</dbReference>